<keyword evidence="2" id="KW-1185">Reference proteome</keyword>
<protein>
    <recommendedName>
        <fullName evidence="3">DUF4249 domain-containing protein</fullName>
    </recommendedName>
</protein>
<reference evidence="2" key="1">
    <citation type="submission" date="2016-11" db="EMBL/GenBank/DDBJ databases">
        <authorList>
            <person name="Varghese N."/>
            <person name="Submissions S."/>
        </authorList>
    </citation>
    <scope>NUCLEOTIDE SEQUENCE [LARGE SCALE GENOMIC DNA]</scope>
    <source>
        <strain evidence="2">DSM 24579</strain>
    </source>
</reference>
<dbReference type="AlphaFoldDB" id="A0A1M5BS92"/>
<evidence type="ECO:0000313" key="2">
    <source>
        <dbReference type="Proteomes" id="UP000183945"/>
    </source>
</evidence>
<evidence type="ECO:0008006" key="3">
    <source>
        <dbReference type="Google" id="ProtNLM"/>
    </source>
</evidence>
<dbReference type="EMBL" id="FQVT01000001">
    <property type="protein sequence ID" value="SHF45286.1"/>
    <property type="molecule type" value="Genomic_DNA"/>
</dbReference>
<evidence type="ECO:0000313" key="1">
    <source>
        <dbReference type="EMBL" id="SHF45286.1"/>
    </source>
</evidence>
<dbReference type="Pfam" id="PF14054">
    <property type="entry name" value="DUF4249"/>
    <property type="match status" value="1"/>
</dbReference>
<dbReference type="STRING" id="1073325.SAMN05444483_101165"/>
<dbReference type="OrthoDB" id="1062680at2"/>
<proteinExistence type="predicted"/>
<dbReference type="Proteomes" id="UP000183945">
    <property type="component" value="Unassembled WGS sequence"/>
</dbReference>
<dbReference type="InterPro" id="IPR025345">
    <property type="entry name" value="DUF4249"/>
</dbReference>
<sequence length="390" mass="44086">MKNYTLIYLIVFSLCFVGCVEPFEIEAENFESALVIEGTITDEFKHQEIELSRTFALDAEGPNPEMNAQVKVVDLAGNSYQFQEEAPGVYRSLQQFSAKKNSAYQVEITTSDGRNYSSEPAELNAASNIDKLEVVKSNQTINGVKQEGLAITANSGKNDSKYYRYTYEETFEFRSFYRIPNKLVIVNGGLEIVPKTEEDYLCYVTEDSESIIISSSTAVNDEAVNRFPVRFLSKKDPAITYRYSILVKQYSLSREAYNFYEVLNELSGSESLFSQNQPGFVNGNVYSVDNANEKVLGYFSVSAVDSQRIFFDFTDFYDRSERPDYPYNCTIRRPEYLALINAIETDVLGLISKANGPGDNEGTGPYRMAPKPCVDCRAFGVNVKPDFWED</sequence>
<dbReference type="RefSeq" id="WP_072875779.1">
    <property type="nucleotide sequence ID" value="NZ_FQVT01000001.1"/>
</dbReference>
<accession>A0A1M5BS92</accession>
<name>A0A1M5BS92_SALEC</name>
<organism evidence="1 2">
    <name type="scientific">Salegentibacter echinorum</name>
    <dbReference type="NCBI Taxonomy" id="1073325"/>
    <lineage>
        <taxon>Bacteria</taxon>
        <taxon>Pseudomonadati</taxon>
        <taxon>Bacteroidota</taxon>
        <taxon>Flavobacteriia</taxon>
        <taxon>Flavobacteriales</taxon>
        <taxon>Flavobacteriaceae</taxon>
        <taxon>Salegentibacter</taxon>
    </lineage>
</organism>
<gene>
    <name evidence="1" type="ORF">SAMN05444483_101165</name>
</gene>